<dbReference type="HOGENOM" id="CLU_166595_0_0_11"/>
<evidence type="ECO:0000259" key="2">
    <source>
        <dbReference type="Pfam" id="PF13443"/>
    </source>
</evidence>
<evidence type="ECO:0000256" key="1">
    <source>
        <dbReference type="SAM" id="MobiDB-lite"/>
    </source>
</evidence>
<feature type="domain" description="HTH cro/C1-type" evidence="2">
    <location>
        <begin position="6"/>
        <end position="72"/>
    </location>
</feature>
<keyword evidence="4" id="KW-0238">DNA-binding</keyword>
<accession>A0A060ZXW0</accession>
<feature type="region of interest" description="Disordered" evidence="1">
    <location>
        <begin position="74"/>
        <end position="109"/>
    </location>
</feature>
<dbReference type="RefSeq" id="WP_044572027.1">
    <property type="nucleotide sequence ID" value="NZ_BAABDR010000093.1"/>
</dbReference>
<dbReference type="InterPro" id="IPR001387">
    <property type="entry name" value="Cro/C1-type_HTH"/>
</dbReference>
<proteinExistence type="predicted"/>
<dbReference type="EMBL" id="JAGGLR010000035">
    <property type="protein sequence ID" value="MBP2067950.1"/>
    <property type="molecule type" value="Genomic_DNA"/>
</dbReference>
<dbReference type="GO" id="GO:0003677">
    <property type="term" value="F:DNA binding"/>
    <property type="evidence" value="ECO:0007669"/>
    <property type="project" value="UniProtKB-KW"/>
</dbReference>
<name>A0A060ZXW0_9ACTN</name>
<sequence>MKWNLRLTAANKGVWKASELQRSLAEHGLVISAGKMSGLWSGQPVSLKLEDLDVICVVLDCEIGDLLIPEPEKVHRPGQAEATERAAVGAGTAAPKVVPKRRDGRSLPP</sequence>
<dbReference type="AlphaFoldDB" id="A0A060ZXW0"/>
<evidence type="ECO:0000313" key="3">
    <source>
        <dbReference type="EMBL" id="CDR07994.1"/>
    </source>
</evidence>
<dbReference type="Proteomes" id="UP000756710">
    <property type="component" value="Unassembled WGS sequence"/>
</dbReference>
<feature type="compositionally biased region" description="Basic and acidic residues" evidence="1">
    <location>
        <begin position="100"/>
        <end position="109"/>
    </location>
</feature>
<evidence type="ECO:0000313" key="4">
    <source>
        <dbReference type="EMBL" id="MBP2067950.1"/>
    </source>
</evidence>
<dbReference type="Pfam" id="PF13443">
    <property type="entry name" value="HTH_26"/>
    <property type="match status" value="1"/>
</dbReference>
<protein>
    <submittedName>
        <fullName evidence="3 4">XRE family transcriptional regulator</fullName>
    </submittedName>
</protein>
<organism evidence="3">
    <name type="scientific">Streptomyces iranensis</name>
    <dbReference type="NCBI Taxonomy" id="576784"/>
    <lineage>
        <taxon>Bacteria</taxon>
        <taxon>Bacillati</taxon>
        <taxon>Actinomycetota</taxon>
        <taxon>Actinomycetes</taxon>
        <taxon>Kitasatosporales</taxon>
        <taxon>Streptomycetaceae</taxon>
        <taxon>Streptomyces</taxon>
        <taxon>Streptomyces violaceusniger group</taxon>
    </lineage>
</organism>
<keyword evidence="5" id="KW-1185">Reference proteome</keyword>
<reference evidence="3" key="1">
    <citation type="submission" date="2014-05" db="EMBL/GenBank/DDBJ databases">
        <authorList>
            <person name="Horn Fabian"/>
        </authorList>
    </citation>
    <scope>NUCLEOTIDE SEQUENCE</scope>
</reference>
<dbReference type="EMBL" id="LK022848">
    <property type="protein sequence ID" value="CDR07994.1"/>
    <property type="molecule type" value="Genomic_DNA"/>
</dbReference>
<reference evidence="4 5" key="2">
    <citation type="submission" date="2021-03" db="EMBL/GenBank/DDBJ databases">
        <title>Genomic Encyclopedia of Type Strains, Phase IV (KMG-IV): sequencing the most valuable type-strain genomes for metagenomic binning, comparative biology and taxonomic classification.</title>
        <authorList>
            <person name="Goeker M."/>
        </authorList>
    </citation>
    <scope>NUCLEOTIDE SEQUENCE [LARGE SCALE GENOMIC DNA]</scope>
    <source>
        <strain evidence="4 5">DSM 41954</strain>
    </source>
</reference>
<gene>
    <name evidence="4" type="ORF">J2Z30_009018</name>
    <name evidence="3" type="ORF">SIRAN4692</name>
</gene>
<evidence type="ECO:0000313" key="5">
    <source>
        <dbReference type="Proteomes" id="UP000756710"/>
    </source>
</evidence>